<dbReference type="HOGENOM" id="CLU_3029933_0_0_6"/>
<evidence type="ECO:0000313" key="1">
    <source>
        <dbReference type="EMBL" id="AFJ45574.1"/>
    </source>
</evidence>
<keyword evidence="2" id="KW-1185">Reference proteome</keyword>
<dbReference type="EMBL" id="CP001560">
    <property type="protein sequence ID" value="AFJ45574.1"/>
    <property type="molecule type" value="Genomic_DNA"/>
</dbReference>
<dbReference type="STRING" id="630626.EBL_c04480"/>
<proteinExistence type="predicted"/>
<sequence length="55" mass="5756">MKPAGQLKTTASGTLMSATPVITPGADELSIEQMMNELEAIIQEASTSKKHPSIA</sequence>
<dbReference type="Proteomes" id="UP000001955">
    <property type="component" value="Chromosome"/>
</dbReference>
<gene>
    <name evidence="1" type="ordered locus">EBL_c04480</name>
</gene>
<name>I2B4X0_SHIBC</name>
<evidence type="ECO:0000313" key="2">
    <source>
        <dbReference type="Proteomes" id="UP000001955"/>
    </source>
</evidence>
<dbReference type="KEGG" id="ebt:EBL_c04480"/>
<reference evidence="1 2" key="1">
    <citation type="journal article" date="2012" name="J. Bacteriol.">
        <title>Complete genome sequence of the B12-producing Shimwellia blattae strain DSM 4481, isolated from a cockroach.</title>
        <authorList>
            <person name="Brzuszkiewicz E."/>
            <person name="Waschkowitz T."/>
            <person name="Wiezer A."/>
            <person name="Daniel R."/>
        </authorList>
    </citation>
    <scope>NUCLEOTIDE SEQUENCE [LARGE SCALE GENOMIC DNA]</scope>
    <source>
        <strain evidence="2">ATCC 29907 / DSM 4481 / JCM 1650 / NBRC 105725 / CDC 9005-74</strain>
    </source>
</reference>
<accession>I2B4X0</accession>
<organism evidence="1 2">
    <name type="scientific">Shimwellia blattae (strain ATCC 29907 / DSM 4481 / JCM 1650 / NBRC 105725 / CDC 9005-74)</name>
    <name type="common">Escherichia blattae</name>
    <dbReference type="NCBI Taxonomy" id="630626"/>
    <lineage>
        <taxon>Bacteria</taxon>
        <taxon>Pseudomonadati</taxon>
        <taxon>Pseudomonadota</taxon>
        <taxon>Gammaproteobacteria</taxon>
        <taxon>Enterobacterales</taxon>
        <taxon>Enterobacteriaceae</taxon>
        <taxon>Shimwellia</taxon>
    </lineage>
</organism>
<dbReference type="PATRIC" id="fig|630626.3.peg.444"/>
<protein>
    <submittedName>
        <fullName evidence="1">Uncharacterized protein</fullName>
    </submittedName>
</protein>
<dbReference type="AlphaFoldDB" id="I2B4X0"/>